<evidence type="ECO:0000313" key="1">
    <source>
        <dbReference type="EMBL" id="TWS99236.1"/>
    </source>
</evidence>
<gene>
    <name evidence="1" type="ORF">FRX57_03290</name>
</gene>
<organism evidence="1 2">
    <name type="scientific">Streptococcus cuniculipharyngis</name>
    <dbReference type="NCBI Taxonomy" id="1562651"/>
    <lineage>
        <taxon>Bacteria</taxon>
        <taxon>Bacillati</taxon>
        <taxon>Bacillota</taxon>
        <taxon>Bacilli</taxon>
        <taxon>Lactobacillales</taxon>
        <taxon>Streptococcaceae</taxon>
        <taxon>Streptococcus</taxon>
    </lineage>
</organism>
<proteinExistence type="predicted"/>
<dbReference type="EMBL" id="VOHL01000001">
    <property type="protein sequence ID" value="TWS99236.1"/>
    <property type="molecule type" value="Genomic_DNA"/>
</dbReference>
<dbReference type="AlphaFoldDB" id="A0A5C5SE37"/>
<sequence length="69" mass="7637">MTFFLHNLSQLVSFFDSLEKSSAFINPDINQIPMTVFPVAKHISIIDMGTADLVLSSIMTSPKSGYRSV</sequence>
<name>A0A5C5SE37_9STRE</name>
<dbReference type="Proteomes" id="UP000317430">
    <property type="component" value="Unassembled WGS sequence"/>
</dbReference>
<comment type="caution">
    <text evidence="1">The sequence shown here is derived from an EMBL/GenBank/DDBJ whole genome shotgun (WGS) entry which is preliminary data.</text>
</comment>
<accession>A0A5C5SE37</accession>
<evidence type="ECO:0000313" key="2">
    <source>
        <dbReference type="Proteomes" id="UP000317430"/>
    </source>
</evidence>
<keyword evidence="2" id="KW-1185">Reference proteome</keyword>
<dbReference type="RefSeq" id="WP_146566599.1">
    <property type="nucleotide sequence ID" value="NZ_VOHL01000001.1"/>
</dbReference>
<reference evidence="1 2" key="1">
    <citation type="submission" date="2019-08" db="EMBL/GenBank/DDBJ databases">
        <authorList>
            <person name="Lei W."/>
        </authorList>
    </citation>
    <scope>NUCLEOTIDE SEQUENCE [LARGE SCALE GENOMIC DNA]</scope>
    <source>
        <strain evidence="1 2">CCUG 66496</strain>
    </source>
</reference>
<protein>
    <submittedName>
        <fullName evidence="1">Uncharacterized protein</fullName>
    </submittedName>
</protein>